<name>A0A9C6TIU2_ARADU</name>
<feature type="region of interest" description="Disordered" evidence="1">
    <location>
        <begin position="1"/>
        <end position="118"/>
    </location>
</feature>
<dbReference type="AlphaFoldDB" id="A0A9C6TIU2"/>
<feature type="compositionally biased region" description="Gly residues" evidence="1">
    <location>
        <begin position="83"/>
        <end position="95"/>
    </location>
</feature>
<sequence length="118" mass="12783">MDMGGLQRSAVSFRRQGSSGLVWDDKLVSGELNKINKQEQDQDQDHNKKDHGLSIKTNAAGFRTRKQEPAAVDPPSPKLSGCGFCGGFGKSGGSGKNNNNKKGQRSKPLNNKKGQRSR</sequence>
<accession>A0A9C6TIU2</accession>
<protein>
    <submittedName>
        <fullName evidence="3">Uncharacterized protein At1g15400</fullName>
    </submittedName>
</protein>
<dbReference type="RefSeq" id="XP_052109763.1">
    <property type="nucleotide sequence ID" value="XM_052253803.1"/>
</dbReference>
<reference evidence="3" key="2">
    <citation type="submission" date="2025-08" db="UniProtKB">
        <authorList>
            <consortium name="RefSeq"/>
        </authorList>
    </citation>
    <scope>IDENTIFICATION</scope>
    <source>
        <tissue evidence="3">Whole plant</tissue>
    </source>
</reference>
<dbReference type="GeneID" id="107463853"/>
<dbReference type="InterPro" id="IPR031421">
    <property type="entry name" value="DUF4666"/>
</dbReference>
<gene>
    <name evidence="3" type="primary">LOC107463853</name>
</gene>
<dbReference type="KEGG" id="adu:107463853"/>
<evidence type="ECO:0000313" key="2">
    <source>
        <dbReference type="Proteomes" id="UP000515211"/>
    </source>
</evidence>
<keyword evidence="2" id="KW-1185">Reference proteome</keyword>
<dbReference type="Pfam" id="PF15697">
    <property type="entry name" value="DUF4666"/>
    <property type="match status" value="1"/>
</dbReference>
<organism evidence="2 3">
    <name type="scientific">Arachis duranensis</name>
    <name type="common">Wild peanut</name>
    <dbReference type="NCBI Taxonomy" id="130453"/>
    <lineage>
        <taxon>Eukaryota</taxon>
        <taxon>Viridiplantae</taxon>
        <taxon>Streptophyta</taxon>
        <taxon>Embryophyta</taxon>
        <taxon>Tracheophyta</taxon>
        <taxon>Spermatophyta</taxon>
        <taxon>Magnoliopsida</taxon>
        <taxon>eudicotyledons</taxon>
        <taxon>Gunneridae</taxon>
        <taxon>Pentapetalae</taxon>
        <taxon>rosids</taxon>
        <taxon>fabids</taxon>
        <taxon>Fabales</taxon>
        <taxon>Fabaceae</taxon>
        <taxon>Papilionoideae</taxon>
        <taxon>50 kb inversion clade</taxon>
        <taxon>dalbergioids sensu lato</taxon>
        <taxon>Dalbergieae</taxon>
        <taxon>Pterocarpus clade</taxon>
        <taxon>Arachis</taxon>
    </lineage>
</organism>
<evidence type="ECO:0000256" key="1">
    <source>
        <dbReference type="SAM" id="MobiDB-lite"/>
    </source>
</evidence>
<feature type="compositionally biased region" description="Basic and acidic residues" evidence="1">
    <location>
        <begin position="23"/>
        <end position="53"/>
    </location>
</feature>
<dbReference type="PANTHER" id="PTHR33730">
    <property type="entry name" value="OS05G0542732 PROTEIN-RELATED"/>
    <property type="match status" value="1"/>
</dbReference>
<dbReference type="PANTHER" id="PTHR33730:SF4">
    <property type="entry name" value="OS05G0542732 PROTEIN"/>
    <property type="match status" value="1"/>
</dbReference>
<evidence type="ECO:0000313" key="3">
    <source>
        <dbReference type="RefSeq" id="XP_052109763.1"/>
    </source>
</evidence>
<reference evidence="2" key="1">
    <citation type="journal article" date="2016" name="Nat. Genet.">
        <title>The genome sequences of Arachis duranensis and Arachis ipaensis, the diploid ancestors of cultivated peanut.</title>
        <authorList>
            <person name="Bertioli D.J."/>
            <person name="Cannon S.B."/>
            <person name="Froenicke L."/>
            <person name="Huang G."/>
            <person name="Farmer A.D."/>
            <person name="Cannon E.K."/>
            <person name="Liu X."/>
            <person name="Gao D."/>
            <person name="Clevenger J."/>
            <person name="Dash S."/>
            <person name="Ren L."/>
            <person name="Moretzsohn M.C."/>
            <person name="Shirasawa K."/>
            <person name="Huang W."/>
            <person name="Vidigal B."/>
            <person name="Abernathy B."/>
            <person name="Chu Y."/>
            <person name="Niederhuth C.E."/>
            <person name="Umale P."/>
            <person name="Araujo A.C."/>
            <person name="Kozik A."/>
            <person name="Kim K.D."/>
            <person name="Burow M.D."/>
            <person name="Varshney R.K."/>
            <person name="Wang X."/>
            <person name="Zhang X."/>
            <person name="Barkley N."/>
            <person name="Guimaraes P.M."/>
            <person name="Isobe S."/>
            <person name="Guo B."/>
            <person name="Liao B."/>
            <person name="Stalker H.T."/>
            <person name="Schmitz R.J."/>
            <person name="Scheffler B.E."/>
            <person name="Leal-Bertioli S.C."/>
            <person name="Xun X."/>
            <person name="Jackson S.A."/>
            <person name="Michelmore R."/>
            <person name="Ozias-Akins P."/>
        </authorList>
    </citation>
    <scope>NUCLEOTIDE SEQUENCE [LARGE SCALE GENOMIC DNA]</scope>
    <source>
        <strain evidence="2">cv. V14167</strain>
    </source>
</reference>
<proteinExistence type="predicted"/>
<dbReference type="Proteomes" id="UP000515211">
    <property type="component" value="Chromosome 9"/>
</dbReference>